<keyword evidence="4" id="KW-0238">DNA-binding</keyword>
<dbReference type="Gene3D" id="3.20.80.10">
    <property type="entry name" value="Regulatory factor, effector binding domain"/>
    <property type="match status" value="1"/>
</dbReference>
<dbReference type="Pfam" id="PF06445">
    <property type="entry name" value="GyrI-like"/>
    <property type="match status" value="1"/>
</dbReference>
<proteinExistence type="predicted"/>
<evidence type="ECO:0000313" key="5">
    <source>
        <dbReference type="Proteomes" id="UP000007590"/>
    </source>
</evidence>
<organism evidence="4 5">
    <name type="scientific">Solitalea canadensis (strain ATCC 29591 / DSM 3403 / JCM 21819 / LMG 8368 / NBRC 15130 / NCIMB 12057 / USAM 9D)</name>
    <name type="common">Flexibacter canadensis</name>
    <dbReference type="NCBI Taxonomy" id="929556"/>
    <lineage>
        <taxon>Bacteria</taxon>
        <taxon>Pseudomonadati</taxon>
        <taxon>Bacteroidota</taxon>
        <taxon>Sphingobacteriia</taxon>
        <taxon>Sphingobacteriales</taxon>
        <taxon>Sphingobacteriaceae</taxon>
        <taxon>Solitalea</taxon>
    </lineage>
</organism>
<protein>
    <submittedName>
        <fullName evidence="4">DNA-binding domain-containing protein, AraC-type</fullName>
    </submittedName>
</protein>
<dbReference type="PANTHER" id="PTHR40055:SF1">
    <property type="entry name" value="TRANSCRIPTIONAL REGULATOR YGIV-RELATED"/>
    <property type="match status" value="1"/>
</dbReference>
<name>H8KXK8_SOLCM</name>
<dbReference type="Gene3D" id="1.10.10.60">
    <property type="entry name" value="Homeodomain-like"/>
    <property type="match status" value="2"/>
</dbReference>
<evidence type="ECO:0000256" key="2">
    <source>
        <dbReference type="ARBA" id="ARBA00023163"/>
    </source>
</evidence>
<dbReference type="EMBL" id="CP003349">
    <property type="protein sequence ID" value="AFD05304.1"/>
    <property type="molecule type" value="Genomic_DNA"/>
</dbReference>
<dbReference type="RefSeq" id="WP_014678532.1">
    <property type="nucleotide sequence ID" value="NC_017770.1"/>
</dbReference>
<dbReference type="Pfam" id="PF12833">
    <property type="entry name" value="HTH_18"/>
    <property type="match status" value="1"/>
</dbReference>
<dbReference type="KEGG" id="scn:Solca_0150"/>
<dbReference type="Proteomes" id="UP000007590">
    <property type="component" value="Chromosome"/>
</dbReference>
<feature type="domain" description="HTH araC/xylS-type" evidence="3">
    <location>
        <begin position="3"/>
        <end position="101"/>
    </location>
</feature>
<dbReference type="InterPro" id="IPR011256">
    <property type="entry name" value="Reg_factor_effector_dom_sf"/>
</dbReference>
<dbReference type="InterPro" id="IPR029442">
    <property type="entry name" value="GyrI-like"/>
</dbReference>
<dbReference type="InterPro" id="IPR009057">
    <property type="entry name" value="Homeodomain-like_sf"/>
</dbReference>
<dbReference type="STRING" id="929556.Solca_0150"/>
<dbReference type="PROSITE" id="PS01124">
    <property type="entry name" value="HTH_ARAC_FAMILY_2"/>
    <property type="match status" value="1"/>
</dbReference>
<dbReference type="InterPro" id="IPR050908">
    <property type="entry name" value="SmbC-like"/>
</dbReference>
<evidence type="ECO:0000313" key="4">
    <source>
        <dbReference type="EMBL" id="AFD05304.1"/>
    </source>
</evidence>
<dbReference type="SUPFAM" id="SSF55136">
    <property type="entry name" value="Probable bacterial effector-binding domain"/>
    <property type="match status" value="1"/>
</dbReference>
<dbReference type="PANTHER" id="PTHR40055">
    <property type="entry name" value="TRANSCRIPTIONAL REGULATOR YGIV-RELATED"/>
    <property type="match status" value="1"/>
</dbReference>
<gene>
    <name evidence="4" type="ordered locus">Solca_0150</name>
</gene>
<dbReference type="eggNOG" id="COG2207">
    <property type="taxonomic scope" value="Bacteria"/>
</dbReference>
<dbReference type="GO" id="GO:0043565">
    <property type="term" value="F:sequence-specific DNA binding"/>
    <property type="evidence" value="ECO:0007669"/>
    <property type="project" value="InterPro"/>
</dbReference>
<evidence type="ECO:0000259" key="3">
    <source>
        <dbReference type="PROSITE" id="PS01124"/>
    </source>
</evidence>
<evidence type="ECO:0000256" key="1">
    <source>
        <dbReference type="ARBA" id="ARBA00023015"/>
    </source>
</evidence>
<dbReference type="SUPFAM" id="SSF46689">
    <property type="entry name" value="Homeodomain-like"/>
    <property type="match status" value="2"/>
</dbReference>
<keyword evidence="5" id="KW-1185">Reference proteome</keyword>
<dbReference type="HOGENOM" id="CLU_1019025_0_0_10"/>
<keyword evidence="1" id="KW-0805">Transcription regulation</keyword>
<accession>H8KXK8</accession>
<dbReference type="AlphaFoldDB" id="H8KXK8"/>
<dbReference type="OrthoDB" id="9816011at2"/>
<dbReference type="SMART" id="SM00342">
    <property type="entry name" value="HTH_ARAC"/>
    <property type="match status" value="1"/>
</dbReference>
<reference evidence="4" key="1">
    <citation type="submission" date="2012-02" db="EMBL/GenBank/DDBJ databases">
        <title>The complete genome of Solitalea canadensis DSM 3403.</title>
        <authorList>
            <consortium name="US DOE Joint Genome Institute (JGI-PGF)"/>
            <person name="Lucas S."/>
            <person name="Copeland A."/>
            <person name="Lapidus A."/>
            <person name="Glavina del Rio T."/>
            <person name="Dalin E."/>
            <person name="Tice H."/>
            <person name="Bruce D."/>
            <person name="Goodwin L."/>
            <person name="Pitluck S."/>
            <person name="Peters L."/>
            <person name="Ovchinnikova G."/>
            <person name="Lu M."/>
            <person name="Kyrpides N."/>
            <person name="Mavromatis K."/>
            <person name="Ivanova N."/>
            <person name="Brettin T."/>
            <person name="Detter J.C."/>
            <person name="Han C."/>
            <person name="Larimer F."/>
            <person name="Land M."/>
            <person name="Hauser L."/>
            <person name="Markowitz V."/>
            <person name="Cheng J.-F."/>
            <person name="Hugenholtz P."/>
            <person name="Woyke T."/>
            <person name="Wu D."/>
            <person name="Spring S."/>
            <person name="Schroeder M."/>
            <person name="Kopitz M."/>
            <person name="Brambilla E."/>
            <person name="Klenk H.-P."/>
            <person name="Eisen J.A."/>
        </authorList>
    </citation>
    <scope>NUCLEOTIDE SEQUENCE</scope>
    <source>
        <strain evidence="4">DSM 3403</strain>
    </source>
</reference>
<dbReference type="GO" id="GO:0003700">
    <property type="term" value="F:DNA-binding transcription factor activity"/>
    <property type="evidence" value="ECO:0007669"/>
    <property type="project" value="InterPro"/>
</dbReference>
<dbReference type="eggNOG" id="COG3449">
    <property type="taxonomic scope" value="Bacteria"/>
</dbReference>
<dbReference type="InterPro" id="IPR018060">
    <property type="entry name" value="HTH_AraC"/>
</dbReference>
<sequence>MVKELLTYISYHLEEKISLDQLAIISGYSPFHLHKVLKLELQDSVGNYIKKQKMKKAAYLIGLTNTPIGEVKFLVGYDNDSSFARAFKDIYSISPSAFRENNELKRKIVHLNEDYVSLKCEAVKFKERQAFIFPSYGNYFSKSIYRVWKDVAQYLEIHKLDQDQFEYYAIFHNCQHLDMDTPLRYDAALVPKNDALLRINPFLKFTMPSERFAVYRFCSKVSDYQQNSLVITRHLIESSGFEHREGVAYFRFHQFPDWKDPDNLLLDWYLPIK</sequence>
<keyword evidence="2" id="KW-0804">Transcription</keyword>